<evidence type="ECO:0000313" key="2">
    <source>
        <dbReference type="EMBL" id="SAL96858.1"/>
    </source>
</evidence>
<evidence type="ECO:0000256" key="1">
    <source>
        <dbReference type="SAM" id="Phobius"/>
    </source>
</evidence>
<protein>
    <submittedName>
        <fullName evidence="2">Uncharacterized protein</fullName>
    </submittedName>
</protein>
<feature type="transmembrane region" description="Helical" evidence="1">
    <location>
        <begin position="16"/>
        <end position="36"/>
    </location>
</feature>
<dbReference type="Proteomes" id="UP000078561">
    <property type="component" value="Unassembled WGS sequence"/>
</dbReference>
<organism evidence="2">
    <name type="scientific">Absidia glauca</name>
    <name type="common">Pin mould</name>
    <dbReference type="NCBI Taxonomy" id="4829"/>
    <lineage>
        <taxon>Eukaryota</taxon>
        <taxon>Fungi</taxon>
        <taxon>Fungi incertae sedis</taxon>
        <taxon>Mucoromycota</taxon>
        <taxon>Mucoromycotina</taxon>
        <taxon>Mucoromycetes</taxon>
        <taxon>Mucorales</taxon>
        <taxon>Cunninghamellaceae</taxon>
        <taxon>Absidia</taxon>
    </lineage>
</organism>
<keyword evidence="1" id="KW-0472">Membrane</keyword>
<accession>A0A163LUV8</accession>
<feature type="transmembrane region" description="Helical" evidence="1">
    <location>
        <begin position="48"/>
        <end position="68"/>
    </location>
</feature>
<keyword evidence="1" id="KW-0812">Transmembrane</keyword>
<dbReference type="EMBL" id="LT551371">
    <property type="protein sequence ID" value="SAL96858.1"/>
    <property type="molecule type" value="Genomic_DNA"/>
</dbReference>
<dbReference type="InParanoid" id="A0A163LUV8"/>
<dbReference type="AlphaFoldDB" id="A0A163LUV8"/>
<keyword evidence="1" id="KW-1133">Transmembrane helix</keyword>
<keyword evidence="3" id="KW-1185">Reference proteome</keyword>
<gene>
    <name evidence="2" type="primary">ABSGL_02295.1 scaffold 3129</name>
</gene>
<evidence type="ECO:0000313" key="3">
    <source>
        <dbReference type="Proteomes" id="UP000078561"/>
    </source>
</evidence>
<proteinExistence type="predicted"/>
<reference evidence="2" key="1">
    <citation type="submission" date="2016-04" db="EMBL/GenBank/DDBJ databases">
        <authorList>
            <person name="Evans L.H."/>
            <person name="Alamgir A."/>
            <person name="Owens N."/>
            <person name="Weber N.D."/>
            <person name="Virtaneva K."/>
            <person name="Barbian K."/>
            <person name="Babar A."/>
            <person name="Rosenke K."/>
        </authorList>
    </citation>
    <scope>NUCLEOTIDE SEQUENCE [LARGE SCALE GENOMIC DNA]</scope>
    <source>
        <strain evidence="2">CBS 101.48</strain>
    </source>
</reference>
<sequence length="127" mass="13975">MTTPPQSITEIAQHGFIASALTAMSGTAIGTVVALFKQRPIRHYAGPITLHSFALSMAFYAARESYFYYRVNRDGAYRSPAIRSLESISADNLGILACLLVAFPFKAPLSIKLGYPTIVYHRGARYQ</sequence>
<feature type="transmembrane region" description="Helical" evidence="1">
    <location>
        <begin position="88"/>
        <end position="105"/>
    </location>
</feature>
<name>A0A163LUV8_ABSGL</name>